<dbReference type="Pfam" id="PF02518">
    <property type="entry name" value="HATPase_c"/>
    <property type="match status" value="1"/>
</dbReference>
<dbReference type="SMART" id="SM00387">
    <property type="entry name" value="HATPase_c"/>
    <property type="match status" value="1"/>
</dbReference>
<dbReference type="PANTHER" id="PTHR43047">
    <property type="entry name" value="TWO-COMPONENT HISTIDINE PROTEIN KINASE"/>
    <property type="match status" value="1"/>
</dbReference>
<keyword evidence="5" id="KW-0808">Transferase</keyword>
<dbReference type="InterPro" id="IPR036890">
    <property type="entry name" value="HATPase_C_sf"/>
</dbReference>
<evidence type="ECO:0000256" key="9">
    <source>
        <dbReference type="ARBA" id="ARBA00023012"/>
    </source>
</evidence>
<gene>
    <name evidence="18" type="primary">rcsC_16</name>
    <name evidence="18" type="ORF">NBEOAGPD_2656</name>
</gene>
<dbReference type="Gene3D" id="1.10.287.130">
    <property type="match status" value="1"/>
</dbReference>
<dbReference type="Pfam" id="PF08447">
    <property type="entry name" value="PAS_3"/>
    <property type="match status" value="2"/>
</dbReference>
<dbReference type="InterPro" id="IPR036097">
    <property type="entry name" value="HisK_dim/P_sf"/>
</dbReference>
<dbReference type="EC" id="2.7.13.3" evidence="3"/>
<keyword evidence="11" id="KW-0131">Cell cycle</keyword>
<organism evidence="18 19">
    <name type="scientific">Methylobacterium gregans</name>
    <dbReference type="NCBI Taxonomy" id="374424"/>
    <lineage>
        <taxon>Bacteria</taxon>
        <taxon>Pseudomonadati</taxon>
        <taxon>Pseudomonadota</taxon>
        <taxon>Alphaproteobacteria</taxon>
        <taxon>Hyphomicrobiales</taxon>
        <taxon>Methylobacteriaceae</taxon>
        <taxon>Methylobacterium</taxon>
    </lineage>
</organism>
<protein>
    <recommendedName>
        <fullName evidence="3">histidine kinase</fullName>
        <ecNumber evidence="3">2.7.13.3</ecNumber>
    </recommendedName>
</protein>
<dbReference type="InterPro" id="IPR001789">
    <property type="entry name" value="Sig_transdc_resp-reg_receiver"/>
</dbReference>
<dbReference type="SMART" id="SM00091">
    <property type="entry name" value="PAS"/>
    <property type="match status" value="2"/>
</dbReference>
<feature type="compositionally biased region" description="Gly residues" evidence="13">
    <location>
        <begin position="1"/>
        <end position="12"/>
    </location>
</feature>
<feature type="domain" description="PAS" evidence="16">
    <location>
        <begin position="158"/>
        <end position="228"/>
    </location>
</feature>
<dbReference type="Pfam" id="PF00512">
    <property type="entry name" value="HisKA"/>
    <property type="match status" value="1"/>
</dbReference>
<evidence type="ECO:0000256" key="6">
    <source>
        <dbReference type="ARBA" id="ARBA00022741"/>
    </source>
</evidence>
<dbReference type="PRINTS" id="PR00344">
    <property type="entry name" value="BCTRLSENSOR"/>
</dbReference>
<feature type="domain" description="Response regulatory" evidence="15">
    <location>
        <begin position="548"/>
        <end position="661"/>
    </location>
</feature>
<dbReference type="CDD" id="cd00130">
    <property type="entry name" value="PAS"/>
    <property type="match status" value="2"/>
</dbReference>
<dbReference type="SUPFAM" id="SSF55785">
    <property type="entry name" value="PYP-like sensor domain (PAS domain)"/>
    <property type="match status" value="2"/>
</dbReference>
<dbReference type="CDD" id="cd00082">
    <property type="entry name" value="HisKA"/>
    <property type="match status" value="1"/>
</dbReference>
<dbReference type="PROSITE" id="PS50110">
    <property type="entry name" value="RESPONSE_REGULATORY"/>
    <property type="match status" value="2"/>
</dbReference>
<dbReference type="GO" id="GO:0000155">
    <property type="term" value="F:phosphorelay sensor kinase activity"/>
    <property type="evidence" value="ECO:0007669"/>
    <property type="project" value="InterPro"/>
</dbReference>
<keyword evidence="10" id="KW-0472">Membrane</keyword>
<keyword evidence="6" id="KW-0547">Nucleotide-binding</keyword>
<dbReference type="PANTHER" id="PTHR43047:SF72">
    <property type="entry name" value="OSMOSENSING HISTIDINE PROTEIN KINASE SLN1"/>
    <property type="match status" value="1"/>
</dbReference>
<dbReference type="InterPro" id="IPR003594">
    <property type="entry name" value="HATPase_dom"/>
</dbReference>
<evidence type="ECO:0000313" key="19">
    <source>
        <dbReference type="Proteomes" id="UP001055108"/>
    </source>
</evidence>
<feature type="region of interest" description="Disordered" evidence="13">
    <location>
        <begin position="1"/>
        <end position="30"/>
    </location>
</feature>
<dbReference type="PROSITE" id="PS50112">
    <property type="entry name" value="PAS"/>
    <property type="match status" value="2"/>
</dbReference>
<feature type="compositionally biased region" description="Gly residues" evidence="13">
    <location>
        <begin position="20"/>
        <end position="30"/>
    </location>
</feature>
<dbReference type="Pfam" id="PF00072">
    <property type="entry name" value="Response_reg"/>
    <property type="match status" value="2"/>
</dbReference>
<dbReference type="InterPro" id="IPR001610">
    <property type="entry name" value="PAC"/>
</dbReference>
<dbReference type="GO" id="GO:0005524">
    <property type="term" value="F:ATP binding"/>
    <property type="evidence" value="ECO:0007669"/>
    <property type="project" value="UniProtKB-KW"/>
</dbReference>
<feature type="modified residue" description="4-aspartylphosphate" evidence="12">
    <location>
        <position position="717"/>
    </location>
</feature>
<dbReference type="GO" id="GO:0005886">
    <property type="term" value="C:plasma membrane"/>
    <property type="evidence" value="ECO:0007669"/>
    <property type="project" value="TreeGrafter"/>
</dbReference>
<dbReference type="Gene3D" id="3.30.450.20">
    <property type="entry name" value="PAS domain"/>
    <property type="match status" value="2"/>
</dbReference>
<dbReference type="SMART" id="SM00388">
    <property type="entry name" value="HisKA"/>
    <property type="match status" value="1"/>
</dbReference>
<sequence length="806" mass="89283">MSERQGGGQGGGRADESIGGTAGSGTGQSGIGEADYRNLAETLPQLAWMAEADGAIIWYNRRWYDYTGTTAAEMQGWGWRSVHHPDHIARVTDRYRAAIEAGESWEDTFPLRGADGEYRWFLSQAMPLRGPDGQVQRWYGTNTDISRRRATEQRLRHSEERFRALVDASAAVVWNTNASGELMPPQPRWSAYTGQSESAYQGWGWVDAVHPDDRAHAADTWARSVEQRKPYEVEYRLRRHDGQWRHMEVRGVPVFDEEGTIREWVGTNVDITDRKEAEAEIERARQSAEAANRAKSQFIANMSHELRTPLSAVIGYSEMLAEELEDVGQSELLPDLRKIEANARHLLSLINDVLDISKIEAGRMTASAETFAVEGLISDVADAIGALVEKKRNRFALDLEPDLGTMHQDQTKIRQCLVNLIGNAAKFTEEGAITLTVRRHREAEADWLSFAVSDTGIGMSAEQVGRLFERFSQADESTTRQFGGTGLGLSITRAFCRTMGGDVAVESEPGTGSTFTVRLPATLAPEDAAALEEPSEAEPAGAPEEHDVVLLVDDDPAARELLGRFLEREGFHVRTANDGRAGLTLARALKPRAILLDVEMPRMDGWAVLHAVRSDPDLAAIPVIMTSVVAEQGLGQALGATDYFVKPIDWERMKGLMERYRPEGHEARVLVVDDDTDARDRLRRTLQRDGWAVDEAENGRAALGRIDAERPNLILLDLMMPEMDGFAFLRALRSRPDGDIPVVVLTAKEITDTEKASLEAQADRVIVKGSLSLGEIGRQLRALYARENAPVPQGMQGLIDRLAERD</sequence>
<feature type="domain" description="PAS" evidence="16">
    <location>
        <begin position="32"/>
        <end position="102"/>
    </location>
</feature>
<dbReference type="InterPro" id="IPR035965">
    <property type="entry name" value="PAS-like_dom_sf"/>
</dbReference>
<dbReference type="InterPro" id="IPR000014">
    <property type="entry name" value="PAS"/>
</dbReference>
<evidence type="ECO:0000259" key="16">
    <source>
        <dbReference type="PROSITE" id="PS50112"/>
    </source>
</evidence>
<evidence type="ECO:0000259" key="15">
    <source>
        <dbReference type="PROSITE" id="PS50110"/>
    </source>
</evidence>
<evidence type="ECO:0000256" key="4">
    <source>
        <dbReference type="ARBA" id="ARBA00022553"/>
    </source>
</evidence>
<proteinExistence type="predicted"/>
<evidence type="ECO:0000256" key="8">
    <source>
        <dbReference type="ARBA" id="ARBA00022840"/>
    </source>
</evidence>
<evidence type="ECO:0000256" key="3">
    <source>
        <dbReference type="ARBA" id="ARBA00012438"/>
    </source>
</evidence>
<feature type="domain" description="Histidine kinase" evidence="14">
    <location>
        <begin position="301"/>
        <end position="523"/>
    </location>
</feature>
<name>A0AA37HP62_9HYPH</name>
<dbReference type="PROSITE" id="PS50109">
    <property type="entry name" value="HIS_KIN"/>
    <property type="match status" value="1"/>
</dbReference>
<dbReference type="SUPFAM" id="SSF47384">
    <property type="entry name" value="Homodimeric domain of signal transducing histidine kinase"/>
    <property type="match status" value="1"/>
</dbReference>
<dbReference type="SUPFAM" id="SSF55874">
    <property type="entry name" value="ATPase domain of HSP90 chaperone/DNA topoisomerase II/histidine kinase"/>
    <property type="match status" value="1"/>
</dbReference>
<dbReference type="RefSeq" id="WP_238303419.1">
    <property type="nucleotide sequence ID" value="NZ_BPQM01000063.1"/>
</dbReference>
<evidence type="ECO:0000259" key="17">
    <source>
        <dbReference type="PROSITE" id="PS50113"/>
    </source>
</evidence>
<dbReference type="Proteomes" id="UP001055108">
    <property type="component" value="Unassembled WGS sequence"/>
</dbReference>
<dbReference type="CDD" id="cd16922">
    <property type="entry name" value="HATPase_EvgS-ArcB-TorS-like"/>
    <property type="match status" value="1"/>
</dbReference>
<evidence type="ECO:0000256" key="1">
    <source>
        <dbReference type="ARBA" id="ARBA00000085"/>
    </source>
</evidence>
<dbReference type="CDD" id="cd17574">
    <property type="entry name" value="REC_OmpR"/>
    <property type="match status" value="1"/>
</dbReference>
<dbReference type="InterPro" id="IPR013655">
    <property type="entry name" value="PAS_fold_3"/>
</dbReference>
<keyword evidence="9" id="KW-0902">Two-component regulatory system</keyword>
<dbReference type="CDD" id="cd00156">
    <property type="entry name" value="REC"/>
    <property type="match status" value="1"/>
</dbReference>
<accession>A0AA37HP62</accession>
<evidence type="ECO:0000259" key="14">
    <source>
        <dbReference type="PROSITE" id="PS50109"/>
    </source>
</evidence>
<comment type="catalytic activity">
    <reaction evidence="1">
        <text>ATP + protein L-histidine = ADP + protein N-phospho-L-histidine.</text>
        <dbReference type="EC" id="2.7.13.3"/>
    </reaction>
</comment>
<evidence type="ECO:0000313" key="18">
    <source>
        <dbReference type="EMBL" id="GJD79429.1"/>
    </source>
</evidence>
<keyword evidence="19" id="KW-1185">Reference proteome</keyword>
<dbReference type="PROSITE" id="PS50113">
    <property type="entry name" value="PAC"/>
    <property type="match status" value="2"/>
</dbReference>
<dbReference type="EMBL" id="BPQM01000063">
    <property type="protein sequence ID" value="GJD79429.1"/>
    <property type="molecule type" value="Genomic_DNA"/>
</dbReference>
<keyword evidence="4 12" id="KW-0597">Phosphoprotein</keyword>
<evidence type="ECO:0000256" key="7">
    <source>
        <dbReference type="ARBA" id="ARBA00022777"/>
    </source>
</evidence>
<dbReference type="SUPFAM" id="SSF52172">
    <property type="entry name" value="CheY-like"/>
    <property type="match status" value="2"/>
</dbReference>
<reference evidence="18" key="1">
    <citation type="journal article" date="2016" name="Front. Microbiol.">
        <title>Genome Sequence of the Piezophilic, Mesophilic Sulfate-Reducing Bacterium Desulfovibrio indicus J2T.</title>
        <authorList>
            <person name="Cao J."/>
            <person name="Maignien L."/>
            <person name="Shao Z."/>
            <person name="Alain K."/>
            <person name="Jebbar M."/>
        </authorList>
    </citation>
    <scope>NUCLEOTIDE SEQUENCE</scope>
    <source>
        <strain evidence="18">NBRC 103626</strain>
    </source>
</reference>
<dbReference type="InterPro" id="IPR005467">
    <property type="entry name" value="His_kinase_dom"/>
</dbReference>
<dbReference type="Gene3D" id="3.30.565.10">
    <property type="entry name" value="Histidine kinase-like ATPase, C-terminal domain"/>
    <property type="match status" value="1"/>
</dbReference>
<dbReference type="SMART" id="SM00086">
    <property type="entry name" value="PAC"/>
    <property type="match status" value="2"/>
</dbReference>
<dbReference type="FunFam" id="3.30.565.10:FF:000010">
    <property type="entry name" value="Sensor histidine kinase RcsC"/>
    <property type="match status" value="1"/>
</dbReference>
<evidence type="ECO:0000256" key="2">
    <source>
        <dbReference type="ARBA" id="ARBA00004370"/>
    </source>
</evidence>
<feature type="domain" description="PAC" evidence="17">
    <location>
        <begin position="231"/>
        <end position="283"/>
    </location>
</feature>
<dbReference type="InterPro" id="IPR000700">
    <property type="entry name" value="PAS-assoc_C"/>
</dbReference>
<evidence type="ECO:0000256" key="10">
    <source>
        <dbReference type="ARBA" id="ARBA00023136"/>
    </source>
</evidence>
<comment type="caution">
    <text evidence="18">The sequence shown here is derived from an EMBL/GenBank/DDBJ whole genome shotgun (WGS) entry which is preliminary data.</text>
</comment>
<dbReference type="InterPro" id="IPR011006">
    <property type="entry name" value="CheY-like_superfamily"/>
</dbReference>
<feature type="domain" description="Response regulatory" evidence="15">
    <location>
        <begin position="668"/>
        <end position="783"/>
    </location>
</feature>
<reference evidence="18" key="2">
    <citation type="submission" date="2021-08" db="EMBL/GenBank/DDBJ databases">
        <authorList>
            <person name="Tani A."/>
            <person name="Ola A."/>
            <person name="Ogura Y."/>
            <person name="Katsura K."/>
            <person name="Hayashi T."/>
        </authorList>
    </citation>
    <scope>NUCLEOTIDE SEQUENCE</scope>
    <source>
        <strain evidence="18">NBRC 103626</strain>
    </source>
</reference>
<dbReference type="FunFam" id="3.30.450.20:FF:000099">
    <property type="entry name" value="Sensory box sensor histidine kinase"/>
    <property type="match status" value="2"/>
</dbReference>
<evidence type="ECO:0000256" key="5">
    <source>
        <dbReference type="ARBA" id="ARBA00022679"/>
    </source>
</evidence>
<dbReference type="InterPro" id="IPR003661">
    <property type="entry name" value="HisK_dim/P_dom"/>
</dbReference>
<dbReference type="Gene3D" id="3.40.50.2300">
    <property type="match status" value="2"/>
</dbReference>
<dbReference type="GO" id="GO:0009927">
    <property type="term" value="F:histidine phosphotransfer kinase activity"/>
    <property type="evidence" value="ECO:0007669"/>
    <property type="project" value="TreeGrafter"/>
</dbReference>
<feature type="domain" description="PAC" evidence="17">
    <location>
        <begin position="105"/>
        <end position="157"/>
    </location>
</feature>
<dbReference type="InterPro" id="IPR004358">
    <property type="entry name" value="Sig_transdc_His_kin-like_C"/>
</dbReference>
<evidence type="ECO:0000256" key="13">
    <source>
        <dbReference type="SAM" id="MobiDB-lite"/>
    </source>
</evidence>
<feature type="modified residue" description="4-aspartylphosphate" evidence="12">
    <location>
        <position position="597"/>
    </location>
</feature>
<keyword evidence="8" id="KW-0067">ATP-binding</keyword>
<evidence type="ECO:0000256" key="11">
    <source>
        <dbReference type="ARBA" id="ARBA00023306"/>
    </source>
</evidence>
<evidence type="ECO:0000256" key="12">
    <source>
        <dbReference type="PROSITE-ProRule" id="PRU00169"/>
    </source>
</evidence>
<dbReference type="SMART" id="SM00448">
    <property type="entry name" value="REC"/>
    <property type="match status" value="2"/>
</dbReference>
<dbReference type="FunFam" id="1.10.287.130:FF:000038">
    <property type="entry name" value="Sensory transduction histidine kinase"/>
    <property type="match status" value="1"/>
</dbReference>
<dbReference type="AlphaFoldDB" id="A0AA37HP62"/>
<keyword evidence="7 18" id="KW-0418">Kinase</keyword>
<dbReference type="NCBIfam" id="TIGR00229">
    <property type="entry name" value="sensory_box"/>
    <property type="match status" value="2"/>
</dbReference>
<comment type="subcellular location">
    <subcellularLocation>
        <location evidence="2">Membrane</location>
    </subcellularLocation>
</comment>